<dbReference type="Proteomes" id="UP000306416">
    <property type="component" value="Unassembled WGS sequence"/>
</dbReference>
<reference evidence="4 5" key="1">
    <citation type="submission" date="2019-04" db="EMBL/GenBank/DDBJ databases">
        <title>Geobacter oryzae sp. nov., ferric-reducing bacteria isolated from paddy soil.</title>
        <authorList>
            <person name="Xu Z."/>
            <person name="Masuda Y."/>
            <person name="Itoh H."/>
            <person name="Senoo K."/>
        </authorList>
    </citation>
    <scope>NUCLEOTIDE SEQUENCE [LARGE SCALE GENOMIC DNA]</scope>
    <source>
        <strain evidence="4 5">Red111</strain>
    </source>
</reference>
<evidence type="ECO:0000256" key="2">
    <source>
        <dbReference type="SAM" id="SignalP"/>
    </source>
</evidence>
<accession>A0A4S1CDK0</accession>
<evidence type="ECO:0000313" key="4">
    <source>
        <dbReference type="EMBL" id="TGU71545.1"/>
    </source>
</evidence>
<dbReference type="PANTHER" id="PTHR24273:SF32">
    <property type="entry name" value="HYALIN"/>
    <property type="match status" value="1"/>
</dbReference>
<dbReference type="InterPro" id="IPR003410">
    <property type="entry name" value="HYR_dom"/>
</dbReference>
<feature type="signal peptide" evidence="2">
    <location>
        <begin position="1"/>
        <end position="22"/>
    </location>
</feature>
<dbReference type="AlphaFoldDB" id="A0A4S1CDK0"/>
<protein>
    <submittedName>
        <fullName evidence="4">HYR domain-containing protein</fullName>
    </submittedName>
</protein>
<dbReference type="EMBL" id="SRSC01000003">
    <property type="protein sequence ID" value="TGU71545.1"/>
    <property type="molecule type" value="Genomic_DNA"/>
</dbReference>
<keyword evidence="2" id="KW-0732">Signal</keyword>
<keyword evidence="1" id="KW-0677">Repeat</keyword>
<feature type="chain" id="PRO_5020883664" evidence="2">
    <location>
        <begin position="23"/>
        <end position="691"/>
    </location>
</feature>
<dbReference type="RefSeq" id="WP_135871236.1">
    <property type="nucleotide sequence ID" value="NZ_SRSC01000003.1"/>
</dbReference>
<dbReference type="NCBIfam" id="NF038114">
    <property type="entry name" value="rightmost"/>
    <property type="match status" value="1"/>
</dbReference>
<dbReference type="PANTHER" id="PTHR24273">
    <property type="entry name" value="FI04643P-RELATED"/>
    <property type="match status" value="1"/>
</dbReference>
<evidence type="ECO:0000256" key="1">
    <source>
        <dbReference type="ARBA" id="ARBA00022737"/>
    </source>
</evidence>
<proteinExistence type="predicted"/>
<dbReference type="Pfam" id="PF22352">
    <property type="entry name" value="K319L-like_PKD"/>
    <property type="match status" value="2"/>
</dbReference>
<dbReference type="InterPro" id="IPR048527">
    <property type="entry name" value="Sde182_C"/>
</dbReference>
<name>A0A4S1CDK0_9BACT</name>
<dbReference type="Pfam" id="PF21027">
    <property type="entry name" value="Sde0182_C"/>
    <property type="match status" value="1"/>
</dbReference>
<evidence type="ECO:0000313" key="5">
    <source>
        <dbReference type="Proteomes" id="UP000306416"/>
    </source>
</evidence>
<dbReference type="PROSITE" id="PS50825">
    <property type="entry name" value="HYR"/>
    <property type="match status" value="1"/>
</dbReference>
<evidence type="ECO:0000259" key="3">
    <source>
        <dbReference type="PROSITE" id="PS50825"/>
    </source>
</evidence>
<comment type="caution">
    <text evidence="4">The sequence shown here is derived from an EMBL/GenBank/DDBJ whole genome shotgun (WGS) entry which is preliminary data.</text>
</comment>
<dbReference type="InterPro" id="IPR013783">
    <property type="entry name" value="Ig-like_fold"/>
</dbReference>
<keyword evidence="5" id="KW-1185">Reference proteome</keyword>
<feature type="domain" description="HYR" evidence="3">
    <location>
        <begin position="414"/>
        <end position="497"/>
    </location>
</feature>
<dbReference type="Pfam" id="PF02494">
    <property type="entry name" value="HYR"/>
    <property type="match status" value="1"/>
</dbReference>
<gene>
    <name evidence="4" type="ORF">E4633_14635</name>
</gene>
<sequence>MKKRVSFLPMAAILLVAAPALAAPSTCQKAQAIINPGNQVGVKPGSTVFLDGTNSNPKDNVACAWRSLDSPAITISNQNTCNATFTAPEVGPSGQTYNFELKVTSLETGCSSQVDTKTTSVSVLNTNHPPVASAAVVGGVLPYSVNEGALVTLDASGSSDPDGGALSYSWTQIIDPANPVTAVTINNPGGISATFTAPPEQYPNGETLRFRLTVSDGYLSNATDVLVQIVSVNVAPTAKVSCPETVNEGDPITLKGQDSSDPDGGPLTYQWSQLEGLPNADLSQTDLTASQMAFAAPKLSSFPYDKMSFGLTVTDNGKLTADASCQVKVNDITPPVINGVPEVEVVKEATSAAGAAATFAPTAHDAYYGDVDVICDPVTGSTFPLDVTTTVKCSASDLATPPNKAEASFTVKVVDTTPPELTLPGNIGPTEGNTLGGATINYADAVSALDLVDGKDAVSCLPTSGAVFPVGATTVNCSASDVHKNQASGSFLVTVKDTTPPAVAFAGNIADGDSFYFGQVPAAPTCTANDIVSGAVECQVSGYSTLVGSHTMTATAKDKAGNTGTSTRTYTTEPWTLKGFYNPVVMTSGTLNTAKGGSTIPLKFEVFMGSTELTNISSVSSVQTQVIGCTTVAGTEDPVEATTTGSTALRYDTTAGQFVFNWQTPKTPGICYAVTVTTLDGSKIIANFKLK</sequence>
<organism evidence="4 5">
    <name type="scientific">Geomonas terrae</name>
    <dbReference type="NCBI Taxonomy" id="2562681"/>
    <lineage>
        <taxon>Bacteria</taxon>
        <taxon>Pseudomonadati</taxon>
        <taxon>Thermodesulfobacteriota</taxon>
        <taxon>Desulfuromonadia</taxon>
        <taxon>Geobacterales</taxon>
        <taxon>Geobacteraceae</taxon>
        <taxon>Geomonas</taxon>
    </lineage>
</organism>
<dbReference type="Gene3D" id="2.60.40.10">
    <property type="entry name" value="Immunoglobulins"/>
    <property type="match status" value="3"/>
</dbReference>